<evidence type="ECO:0000313" key="7">
    <source>
        <dbReference type="EMBL" id="XAU15527.1"/>
    </source>
</evidence>
<keyword evidence="8" id="KW-1185">Reference proteome</keyword>
<dbReference type="Gene3D" id="3.10.20.340">
    <property type="entry name" value="ArgJ beta chain, C-terminal domain"/>
    <property type="match status" value="1"/>
</dbReference>
<name>A0ABZ3HAH4_9BACT</name>
<comment type="similarity">
    <text evidence="1 6">Belongs to the ArgJ family.</text>
</comment>
<keyword evidence="5 6" id="KW-0012">Acyltransferase</keyword>
<comment type="pathway">
    <text evidence="6">Amino-acid biosynthesis; L-arginine biosynthesis; N(2)-acetyl-L-ornithine from L-glutamate: step 1/4.</text>
</comment>
<feature type="chain" id="PRO_5044922538" description="Arginine biosynthesis bifunctional protein ArgJ alpha chain" evidence="6">
    <location>
        <begin position="1"/>
        <end position="186"/>
    </location>
</feature>
<accession>A0ABZ3HAH4</accession>
<evidence type="ECO:0000256" key="4">
    <source>
        <dbReference type="ARBA" id="ARBA00022813"/>
    </source>
</evidence>
<evidence type="ECO:0000256" key="6">
    <source>
        <dbReference type="HAMAP-Rule" id="MF_01106"/>
    </source>
</evidence>
<keyword evidence="4 6" id="KW-0068">Autocatalytic cleavage</keyword>
<reference evidence="7 8" key="1">
    <citation type="submission" date="2024-03" db="EMBL/GenBank/DDBJ databases">
        <title>Sulfurimonas sp. HSL3-1.</title>
        <authorList>
            <person name="Wang S."/>
        </authorList>
    </citation>
    <scope>NUCLEOTIDE SEQUENCE [LARGE SCALE GENOMIC DNA]</scope>
    <source>
        <strain evidence="7 8">HSL3-1</strain>
    </source>
</reference>
<keyword evidence="6" id="KW-0963">Cytoplasm</keyword>
<proteinExistence type="inferred from homology"/>
<evidence type="ECO:0000256" key="5">
    <source>
        <dbReference type="ARBA" id="ARBA00023315"/>
    </source>
</evidence>
<dbReference type="CDD" id="cd02152">
    <property type="entry name" value="OAT"/>
    <property type="match status" value="1"/>
</dbReference>
<gene>
    <name evidence="6 7" type="primary">argJ</name>
    <name evidence="7" type="ORF">WCY31_02240</name>
</gene>
<protein>
    <recommendedName>
        <fullName evidence="6">Arginine biosynthesis bifunctional protein ArgJ</fullName>
    </recommendedName>
    <domain>
        <recommendedName>
            <fullName evidence="6">Glutamate N-acetyltransferase</fullName>
            <ecNumber evidence="6">2.3.1.35</ecNumber>
        </recommendedName>
        <alternativeName>
            <fullName evidence="6">Ornithine acetyltransferase</fullName>
            <shortName evidence="6">OATase</shortName>
        </alternativeName>
        <alternativeName>
            <fullName evidence="6">Ornithine transacetylase</fullName>
        </alternativeName>
    </domain>
    <domain>
        <recommendedName>
            <fullName evidence="6">Amino-acid acetyltransferase</fullName>
            <ecNumber evidence="6">2.3.1.1</ecNumber>
        </recommendedName>
        <alternativeName>
            <fullName evidence="6">N-acetylglutamate synthase</fullName>
            <shortName evidence="6">AGSase</shortName>
        </alternativeName>
    </domain>
    <component>
        <recommendedName>
            <fullName evidence="6">Arginine biosynthesis bifunctional protein ArgJ alpha chain</fullName>
        </recommendedName>
    </component>
    <component>
        <recommendedName>
            <fullName evidence="6">Arginine biosynthesis bifunctional protein ArgJ beta chain</fullName>
        </recommendedName>
    </component>
</protein>
<keyword evidence="6" id="KW-0055">Arginine biosynthesis</keyword>
<keyword evidence="6" id="KW-0511">Multifunctional enzyme</keyword>
<feature type="binding site" evidence="6">
    <location>
        <position position="176"/>
    </location>
    <ligand>
        <name>substrate</name>
    </ligand>
</feature>
<dbReference type="InterPro" id="IPR016117">
    <property type="entry name" value="ArgJ-like_dom_sf"/>
</dbReference>
<dbReference type="GO" id="GO:0004358">
    <property type="term" value="F:L-glutamate N-acetyltransferase activity, acting on acetyl-L-ornithine as donor"/>
    <property type="evidence" value="ECO:0007669"/>
    <property type="project" value="UniProtKB-EC"/>
</dbReference>
<evidence type="ECO:0000313" key="8">
    <source>
        <dbReference type="Proteomes" id="UP001447842"/>
    </source>
</evidence>
<evidence type="ECO:0000256" key="1">
    <source>
        <dbReference type="ARBA" id="ARBA00006774"/>
    </source>
</evidence>
<dbReference type="NCBIfam" id="NF003802">
    <property type="entry name" value="PRK05388.1"/>
    <property type="match status" value="1"/>
</dbReference>
<feature type="binding site" evidence="6">
    <location>
        <position position="187"/>
    </location>
    <ligand>
        <name>substrate</name>
    </ligand>
</feature>
<keyword evidence="3 6" id="KW-0808">Transferase</keyword>
<dbReference type="InterPro" id="IPR042195">
    <property type="entry name" value="ArgJ_beta_C"/>
</dbReference>
<evidence type="ECO:0000256" key="3">
    <source>
        <dbReference type="ARBA" id="ARBA00022679"/>
    </source>
</evidence>
<feature type="binding site" evidence="6">
    <location>
        <position position="390"/>
    </location>
    <ligand>
        <name>substrate</name>
    </ligand>
</feature>
<dbReference type="RefSeq" id="WP_345972961.1">
    <property type="nucleotide sequence ID" value="NZ_CP147920.1"/>
</dbReference>
<comment type="function">
    <text evidence="6">Catalyzes two activities which are involved in the cyclic version of arginine biosynthesis: the synthesis of N-acetylglutamate from glutamate and acetyl-CoA as the acetyl donor, and of ornithine by transacetylation between N(2)-acetylornithine and glutamate.</text>
</comment>
<dbReference type="NCBIfam" id="TIGR00120">
    <property type="entry name" value="ArgJ"/>
    <property type="match status" value="1"/>
</dbReference>
<dbReference type="Gene3D" id="3.60.70.12">
    <property type="entry name" value="L-amino peptidase D-ALA esterase/amidase"/>
    <property type="match status" value="1"/>
</dbReference>
<dbReference type="PANTHER" id="PTHR23100:SF0">
    <property type="entry name" value="ARGININE BIOSYNTHESIS BIFUNCTIONAL PROTEIN ARGJ, MITOCHONDRIAL"/>
    <property type="match status" value="1"/>
</dbReference>
<dbReference type="Proteomes" id="UP001447842">
    <property type="component" value="Chromosome"/>
</dbReference>
<comment type="subunit">
    <text evidence="2 6">Heterotetramer of two alpha and two beta chains.</text>
</comment>
<feature type="site" description="Cleavage; by autolysis" evidence="6">
    <location>
        <begin position="186"/>
        <end position="187"/>
    </location>
</feature>
<dbReference type="InterPro" id="IPR002813">
    <property type="entry name" value="Arg_biosynth_ArgJ"/>
</dbReference>
<keyword evidence="6" id="KW-0028">Amino-acid biosynthesis</keyword>
<feature type="binding site" evidence="6">
    <location>
        <position position="395"/>
    </location>
    <ligand>
        <name>substrate</name>
    </ligand>
</feature>
<feature type="binding site" evidence="6">
    <location>
        <position position="149"/>
    </location>
    <ligand>
        <name>substrate</name>
    </ligand>
</feature>
<feature type="active site" description="Nucleophile" evidence="6">
    <location>
        <position position="187"/>
    </location>
</feature>
<comment type="catalytic activity">
    <reaction evidence="6">
        <text>N(2)-acetyl-L-ornithine + L-glutamate = N-acetyl-L-glutamate + L-ornithine</text>
        <dbReference type="Rhea" id="RHEA:15349"/>
        <dbReference type="ChEBI" id="CHEBI:29985"/>
        <dbReference type="ChEBI" id="CHEBI:44337"/>
        <dbReference type="ChEBI" id="CHEBI:46911"/>
        <dbReference type="ChEBI" id="CHEBI:57805"/>
        <dbReference type="EC" id="2.3.1.35"/>
    </reaction>
</comment>
<sequence>MFEMKKVGGGVCAPEGFFAGSASAGLRPNGADDVAFIYADTPCEMAAVFTTNKMTAAPIRHYRAKGSFKSNFVLMNAKNANAMTGPAGIADIDEVLGELQAHYGNLHNPVMSSTGVIGVRLPKAKITAAAKSFDLGSRDSLAAAKAIMTTDTFYKMVSTEIVLEEGKRFRLGAIAKGAGMINPAMATMLCFVTTDADAEAAELQACLEAVIPTTFNAASVDGDTSTNDTVMLFSNRKSGAFDAEAFKTALHEMLLELAQMMVSDGEGATKMVTFHVTGAASDDEAETAAKALSNSLLMKTAIYGEDPNWGRVASTIGASGVACDEATLTVSFDDVCVYDKGTILFDAETEKLAAAVMKRERFTISCALGMGEGAFDAYGCDLGHEYVKINADYRT</sequence>
<comment type="subcellular location">
    <subcellularLocation>
        <location evidence="6">Cytoplasm</location>
    </subcellularLocation>
</comment>
<feature type="chain" id="PRO_5044922539" description="Arginine biosynthesis bifunctional protein ArgJ beta chain" evidence="6">
    <location>
        <begin position="187"/>
        <end position="395"/>
    </location>
</feature>
<dbReference type="PANTHER" id="PTHR23100">
    <property type="entry name" value="ARGININE BIOSYNTHESIS BIFUNCTIONAL PROTEIN ARGJ"/>
    <property type="match status" value="1"/>
</dbReference>
<dbReference type="SUPFAM" id="SSF56266">
    <property type="entry name" value="DmpA/ArgJ-like"/>
    <property type="match status" value="1"/>
</dbReference>
<comment type="pathway">
    <text evidence="6">Amino-acid biosynthesis; L-arginine biosynthesis; L-ornithine and N-acetyl-L-glutamate from L-glutamate and N(2)-acetyl-L-ornithine (cyclic): step 1/1.</text>
</comment>
<dbReference type="Pfam" id="PF01960">
    <property type="entry name" value="ArgJ"/>
    <property type="match status" value="1"/>
</dbReference>
<dbReference type="EC" id="2.3.1.1" evidence="6"/>
<dbReference type="EC" id="2.3.1.35" evidence="6"/>
<dbReference type="EMBL" id="CP147920">
    <property type="protein sequence ID" value="XAU15527.1"/>
    <property type="molecule type" value="Genomic_DNA"/>
</dbReference>
<dbReference type="HAMAP" id="MF_01106">
    <property type="entry name" value="ArgJ"/>
    <property type="match status" value="1"/>
</dbReference>
<feature type="site" description="Involved in the stabilization of negative charge on the oxyanion by the formation of the oxyanion hole" evidence="6">
    <location>
        <position position="114"/>
    </location>
</feature>
<feature type="binding site" evidence="6">
    <location>
        <position position="266"/>
    </location>
    <ligand>
        <name>substrate</name>
    </ligand>
</feature>
<organism evidence="7 8">
    <name type="scientific">Sulfurimonas diazotrophicus</name>
    <dbReference type="NCBI Taxonomy" id="3131939"/>
    <lineage>
        <taxon>Bacteria</taxon>
        <taxon>Pseudomonadati</taxon>
        <taxon>Campylobacterota</taxon>
        <taxon>Epsilonproteobacteria</taxon>
        <taxon>Campylobacterales</taxon>
        <taxon>Sulfurimonadaceae</taxon>
        <taxon>Sulfurimonas</taxon>
    </lineage>
</organism>
<evidence type="ECO:0000256" key="2">
    <source>
        <dbReference type="ARBA" id="ARBA00011475"/>
    </source>
</evidence>
<comment type="catalytic activity">
    <reaction evidence="6">
        <text>L-glutamate + acetyl-CoA = N-acetyl-L-glutamate + CoA + H(+)</text>
        <dbReference type="Rhea" id="RHEA:24292"/>
        <dbReference type="ChEBI" id="CHEBI:15378"/>
        <dbReference type="ChEBI" id="CHEBI:29985"/>
        <dbReference type="ChEBI" id="CHEBI:44337"/>
        <dbReference type="ChEBI" id="CHEBI:57287"/>
        <dbReference type="ChEBI" id="CHEBI:57288"/>
        <dbReference type="EC" id="2.3.1.1"/>
    </reaction>
</comment>
<feature type="site" description="Involved in the stabilization of negative charge on the oxyanion by the formation of the oxyanion hole" evidence="6">
    <location>
        <position position="115"/>
    </location>
</feature>